<name>A0A382ASI7_9ZZZZ</name>
<dbReference type="AlphaFoldDB" id="A0A382ASI7"/>
<evidence type="ECO:0000313" key="1">
    <source>
        <dbReference type="EMBL" id="SVB04515.1"/>
    </source>
</evidence>
<protein>
    <submittedName>
        <fullName evidence="1">Uncharacterized protein</fullName>
    </submittedName>
</protein>
<reference evidence="1" key="1">
    <citation type="submission" date="2018-05" db="EMBL/GenBank/DDBJ databases">
        <authorList>
            <person name="Lanie J.A."/>
            <person name="Ng W.-L."/>
            <person name="Kazmierczak K.M."/>
            <person name="Andrzejewski T.M."/>
            <person name="Davidsen T.M."/>
            <person name="Wayne K.J."/>
            <person name="Tettelin H."/>
            <person name="Glass J.I."/>
            <person name="Rusch D."/>
            <person name="Podicherti R."/>
            <person name="Tsui H.-C.T."/>
            <person name="Winkler M.E."/>
        </authorList>
    </citation>
    <scope>NUCLEOTIDE SEQUENCE</scope>
</reference>
<sequence length="42" mass="4419">MVFLRVSILLFAMISGQGIPGGILAQDSRAGQRTGSARKDSI</sequence>
<organism evidence="1">
    <name type="scientific">marine metagenome</name>
    <dbReference type="NCBI Taxonomy" id="408172"/>
    <lineage>
        <taxon>unclassified sequences</taxon>
        <taxon>metagenomes</taxon>
        <taxon>ecological metagenomes</taxon>
    </lineage>
</organism>
<feature type="non-terminal residue" evidence="1">
    <location>
        <position position="42"/>
    </location>
</feature>
<gene>
    <name evidence="1" type="ORF">METZ01_LOCUS157369</name>
</gene>
<accession>A0A382ASI7</accession>
<dbReference type="EMBL" id="UINC01026664">
    <property type="protein sequence ID" value="SVB04515.1"/>
    <property type="molecule type" value="Genomic_DNA"/>
</dbReference>
<proteinExistence type="predicted"/>